<proteinExistence type="predicted"/>
<keyword evidence="3" id="KW-1185">Reference proteome</keyword>
<feature type="region of interest" description="Disordered" evidence="1">
    <location>
        <begin position="39"/>
        <end position="85"/>
    </location>
</feature>
<accession>A0AAV7TVG3</accession>
<dbReference type="EMBL" id="JANPWB010000006">
    <property type="protein sequence ID" value="KAJ1179597.1"/>
    <property type="molecule type" value="Genomic_DNA"/>
</dbReference>
<name>A0AAV7TVG3_PLEWA</name>
<sequence>MDGHLASPSRGVLTPPRRPERPLVLFNLPPRLYLGSRAQRRPLSGLRSAAPPHRDRRVEVTTCSPPHSTGAGQVHRSPGVQGKQSASLIAGASEFGAAAPPSVAPHGLDRPRSGRPHHSSPRPPLHTPGLVRAALPSPPGIASRAQRPGNAVSSDGLRTQHLHQWPRGWARFAGLLVGPSRADELCARHLGLCSHAPGGRYTF</sequence>
<reference evidence="2" key="1">
    <citation type="journal article" date="2022" name="bioRxiv">
        <title>Sequencing and chromosome-scale assembly of the giantPleurodeles waltlgenome.</title>
        <authorList>
            <person name="Brown T."/>
            <person name="Elewa A."/>
            <person name="Iarovenko S."/>
            <person name="Subramanian E."/>
            <person name="Araus A.J."/>
            <person name="Petzold A."/>
            <person name="Susuki M."/>
            <person name="Suzuki K.-i.T."/>
            <person name="Hayashi T."/>
            <person name="Toyoda A."/>
            <person name="Oliveira C."/>
            <person name="Osipova E."/>
            <person name="Leigh N.D."/>
            <person name="Simon A."/>
            <person name="Yun M.H."/>
        </authorList>
    </citation>
    <scope>NUCLEOTIDE SEQUENCE</scope>
    <source>
        <strain evidence="2">20211129_DDA</strain>
        <tissue evidence="2">Liver</tissue>
    </source>
</reference>
<comment type="caution">
    <text evidence="2">The sequence shown here is derived from an EMBL/GenBank/DDBJ whole genome shotgun (WGS) entry which is preliminary data.</text>
</comment>
<evidence type="ECO:0000313" key="3">
    <source>
        <dbReference type="Proteomes" id="UP001066276"/>
    </source>
</evidence>
<feature type="region of interest" description="Disordered" evidence="1">
    <location>
        <begin position="1"/>
        <end position="23"/>
    </location>
</feature>
<evidence type="ECO:0000313" key="2">
    <source>
        <dbReference type="EMBL" id="KAJ1179597.1"/>
    </source>
</evidence>
<protein>
    <submittedName>
        <fullName evidence="2">Uncharacterized protein</fullName>
    </submittedName>
</protein>
<dbReference type="Proteomes" id="UP001066276">
    <property type="component" value="Chromosome 3_2"/>
</dbReference>
<dbReference type="AlphaFoldDB" id="A0AAV7TVG3"/>
<feature type="compositionally biased region" description="Polar residues" evidence="1">
    <location>
        <begin position="61"/>
        <end position="71"/>
    </location>
</feature>
<evidence type="ECO:0000256" key="1">
    <source>
        <dbReference type="SAM" id="MobiDB-lite"/>
    </source>
</evidence>
<gene>
    <name evidence="2" type="ORF">NDU88_004831</name>
</gene>
<organism evidence="2 3">
    <name type="scientific">Pleurodeles waltl</name>
    <name type="common">Iberian ribbed newt</name>
    <dbReference type="NCBI Taxonomy" id="8319"/>
    <lineage>
        <taxon>Eukaryota</taxon>
        <taxon>Metazoa</taxon>
        <taxon>Chordata</taxon>
        <taxon>Craniata</taxon>
        <taxon>Vertebrata</taxon>
        <taxon>Euteleostomi</taxon>
        <taxon>Amphibia</taxon>
        <taxon>Batrachia</taxon>
        <taxon>Caudata</taxon>
        <taxon>Salamandroidea</taxon>
        <taxon>Salamandridae</taxon>
        <taxon>Pleurodelinae</taxon>
        <taxon>Pleurodeles</taxon>
    </lineage>
</organism>
<feature type="region of interest" description="Disordered" evidence="1">
    <location>
        <begin position="97"/>
        <end position="157"/>
    </location>
</feature>